<dbReference type="AlphaFoldDB" id="A0A9Q0Y900"/>
<evidence type="ECO:0000313" key="3">
    <source>
        <dbReference type="Proteomes" id="UP001152320"/>
    </source>
</evidence>
<protein>
    <recommendedName>
        <fullName evidence="4">Integrase catalytic domain-containing protein</fullName>
    </recommendedName>
</protein>
<reference evidence="2" key="1">
    <citation type="submission" date="2021-10" db="EMBL/GenBank/DDBJ databases">
        <title>Tropical sea cucumber genome reveals ecological adaptation and Cuvierian tubules defense mechanism.</title>
        <authorList>
            <person name="Chen T."/>
        </authorList>
    </citation>
    <scope>NUCLEOTIDE SEQUENCE</scope>
    <source>
        <strain evidence="2">Nanhai2018</strain>
        <tissue evidence="2">Muscle</tissue>
    </source>
</reference>
<proteinExistence type="predicted"/>
<organism evidence="2 3">
    <name type="scientific">Holothuria leucospilota</name>
    <name type="common">Black long sea cucumber</name>
    <name type="synonym">Mertensiothuria leucospilota</name>
    <dbReference type="NCBI Taxonomy" id="206669"/>
    <lineage>
        <taxon>Eukaryota</taxon>
        <taxon>Metazoa</taxon>
        <taxon>Echinodermata</taxon>
        <taxon>Eleutherozoa</taxon>
        <taxon>Echinozoa</taxon>
        <taxon>Holothuroidea</taxon>
        <taxon>Aspidochirotacea</taxon>
        <taxon>Aspidochirotida</taxon>
        <taxon>Holothuriidae</taxon>
        <taxon>Holothuria</taxon>
    </lineage>
</organism>
<name>A0A9Q0Y900_HOLLE</name>
<feature type="region of interest" description="Disordered" evidence="1">
    <location>
        <begin position="49"/>
        <end position="87"/>
    </location>
</feature>
<accession>A0A9Q0Y900</accession>
<evidence type="ECO:0008006" key="4">
    <source>
        <dbReference type="Google" id="ProtNLM"/>
    </source>
</evidence>
<evidence type="ECO:0000256" key="1">
    <source>
        <dbReference type="SAM" id="MobiDB-lite"/>
    </source>
</evidence>
<sequence>MSSPGNSQSNGAAEAAVKIAKRLFQKCHASSQDPYIGLLNQRNTLTEGVTTSPAQRTMDRRTKNTNSSHADCAQARGRGRLSHLATT</sequence>
<evidence type="ECO:0000313" key="2">
    <source>
        <dbReference type="EMBL" id="KAJ8018052.1"/>
    </source>
</evidence>
<gene>
    <name evidence="2" type="ORF">HOLleu_44170</name>
</gene>
<comment type="caution">
    <text evidence="2">The sequence shown here is derived from an EMBL/GenBank/DDBJ whole genome shotgun (WGS) entry which is preliminary data.</text>
</comment>
<keyword evidence="3" id="KW-1185">Reference proteome</keyword>
<dbReference type="Proteomes" id="UP001152320">
    <property type="component" value="Unassembled WGS sequence"/>
</dbReference>
<dbReference type="EMBL" id="JAIZAY010000684">
    <property type="protein sequence ID" value="KAJ8018052.1"/>
    <property type="molecule type" value="Genomic_DNA"/>
</dbReference>
<dbReference type="OrthoDB" id="444601at2759"/>